<dbReference type="EMBL" id="JAAIYO010000001">
    <property type="protein sequence ID" value="MBE4747785.1"/>
    <property type="molecule type" value="Genomic_DNA"/>
</dbReference>
<dbReference type="Gene3D" id="3.20.20.140">
    <property type="entry name" value="Metal-dependent hydrolases"/>
    <property type="match status" value="1"/>
</dbReference>
<dbReference type="Gene3D" id="2.30.40.10">
    <property type="entry name" value="Urease, subunit C, domain 1"/>
    <property type="match status" value="1"/>
</dbReference>
<feature type="domain" description="Amidohydrolase 3" evidence="2">
    <location>
        <begin position="138"/>
        <end position="572"/>
    </location>
</feature>
<evidence type="ECO:0000259" key="2">
    <source>
        <dbReference type="Pfam" id="PF07969"/>
    </source>
</evidence>
<feature type="signal peptide" evidence="1">
    <location>
        <begin position="1"/>
        <end position="22"/>
    </location>
</feature>
<evidence type="ECO:0000256" key="1">
    <source>
        <dbReference type="SAM" id="SignalP"/>
    </source>
</evidence>
<proteinExistence type="predicted"/>
<dbReference type="PANTHER" id="PTHR22642:SF2">
    <property type="entry name" value="PROTEIN LONG AFTER FAR-RED 3"/>
    <property type="match status" value="1"/>
</dbReference>
<dbReference type="RefSeq" id="WP_193347141.1">
    <property type="nucleotide sequence ID" value="NZ_CBCSIP010000104.1"/>
</dbReference>
<gene>
    <name evidence="3" type="ORF">G4177_06280</name>
</gene>
<protein>
    <submittedName>
        <fullName evidence="3">Amidohydrolase family protein</fullName>
    </submittedName>
</protein>
<name>A0ABR9PIQ6_9BACT</name>
<dbReference type="Gene3D" id="3.10.310.70">
    <property type="match status" value="1"/>
</dbReference>
<dbReference type="PANTHER" id="PTHR22642">
    <property type="entry name" value="IMIDAZOLONEPROPIONASE"/>
    <property type="match status" value="1"/>
</dbReference>
<evidence type="ECO:0000313" key="3">
    <source>
        <dbReference type="EMBL" id="MBE4747785.1"/>
    </source>
</evidence>
<accession>A0ABR9PIQ6</accession>
<organism evidence="3 4">
    <name type="scientific">Corallococcus soli</name>
    <dbReference type="NCBI Taxonomy" id="2710757"/>
    <lineage>
        <taxon>Bacteria</taxon>
        <taxon>Pseudomonadati</taxon>
        <taxon>Myxococcota</taxon>
        <taxon>Myxococcia</taxon>
        <taxon>Myxococcales</taxon>
        <taxon>Cystobacterineae</taxon>
        <taxon>Myxococcaceae</taxon>
        <taxon>Corallococcus</taxon>
    </lineage>
</organism>
<dbReference type="InterPro" id="IPR011059">
    <property type="entry name" value="Metal-dep_hydrolase_composite"/>
</dbReference>
<keyword evidence="4" id="KW-1185">Reference proteome</keyword>
<evidence type="ECO:0000313" key="4">
    <source>
        <dbReference type="Proteomes" id="UP001516472"/>
    </source>
</evidence>
<dbReference type="SUPFAM" id="SSF51556">
    <property type="entry name" value="Metallo-dependent hydrolases"/>
    <property type="match status" value="1"/>
</dbReference>
<feature type="chain" id="PRO_5045521524" evidence="1">
    <location>
        <begin position="23"/>
        <end position="576"/>
    </location>
</feature>
<reference evidence="3 4" key="1">
    <citation type="submission" date="2020-02" db="EMBL/GenBank/DDBJ databases">
        <authorList>
            <person name="Babadi Z.K."/>
            <person name="Risdian C."/>
            <person name="Ebrahimipour G.H."/>
            <person name="Wink J."/>
        </authorList>
    </citation>
    <scope>NUCLEOTIDE SEQUENCE [LARGE SCALE GENOMIC DNA]</scope>
    <source>
        <strain evidence="3 4">ZKHCc1 1396</strain>
    </source>
</reference>
<sequence>MSSLSRLTALALVCLTAAPALADSSTPRISADRIVYNASIYTSQDGDPLRRFATAMATRGETILWVGRGDTWKSYVGPNTQVENLHGRQVLPGFVDAHEHMLSPFEPTTDLCFVPTFDANGQVVVGPDGVPVLNTDPTFDEVRTYATSCAQQRPAGAWTVFLFSRKFYLTSHGRNVRVELSVASPNNPVTGFDAFEGHGQFANDAALSAAGIGIWDANPYNGLYGRAEDGSLDGFVHEVGAQGLIFEAMATRHPDSYFAAQYTHWLDVAASVGIVSALDIPFEYRPARAAAVKSLVQHPVNLTVACMPFDEGEACPASLRATSGKLWVKTFTDGGLKGCIGWSKRGYLDSEVQCPSVYTPGYLGHSNLSREELARAYRRVKSTPNACGIYHAYGSAAAQFALDVANEEQMAGQCGTMEHWDMADPETVDGLADLGWYLVQNPGHIQLKPVIDEYLTPTEADRASPYASVIARGVKLAFGRDGFGPITPGVDSPFVWIAQAMEHWNPSERLTAEQGVIAATRESARARREAGGMLAYGQPASWIVVDRQVIGADAATLRAATVLRTVIRGQDVFTAP</sequence>
<comment type="caution">
    <text evidence="3">The sequence shown here is derived from an EMBL/GenBank/DDBJ whole genome shotgun (WGS) entry which is preliminary data.</text>
</comment>
<dbReference type="Pfam" id="PF07969">
    <property type="entry name" value="Amidohydro_3"/>
    <property type="match status" value="1"/>
</dbReference>
<dbReference type="SUPFAM" id="SSF51338">
    <property type="entry name" value="Composite domain of metallo-dependent hydrolases"/>
    <property type="match status" value="1"/>
</dbReference>
<dbReference type="InterPro" id="IPR013108">
    <property type="entry name" value="Amidohydro_3"/>
</dbReference>
<dbReference type="Proteomes" id="UP001516472">
    <property type="component" value="Unassembled WGS sequence"/>
</dbReference>
<keyword evidence="1" id="KW-0732">Signal</keyword>
<dbReference type="InterPro" id="IPR032466">
    <property type="entry name" value="Metal_Hydrolase"/>
</dbReference>